<dbReference type="RefSeq" id="WP_051479490.1">
    <property type="nucleotide sequence ID" value="NZ_ARZY01000001.1"/>
</dbReference>
<sequence>MGILKYAAKYLAVAIVPLLLTTKAVCDEFVVFTQLETPYKLSRQQIKQVFLGARLEKNGEILQPIVLAPGHPWRTVFNIRVMGLTESRLQSYWAQVKFTGKRKPPLQVDDFAQMLQIIDNQKGTIGVASIESIQLDKYQIIYQFSD</sequence>
<dbReference type="Proteomes" id="UP000019276">
    <property type="component" value="Unassembled WGS sequence"/>
</dbReference>
<proteinExistence type="predicted"/>
<accession>W7QJY1</accession>
<comment type="caution">
    <text evidence="1">The sequence shown here is derived from an EMBL/GenBank/DDBJ whole genome shotgun (WGS) entry which is preliminary data.</text>
</comment>
<dbReference type="STRING" id="1328313.DS2_00730"/>
<reference evidence="1 2" key="1">
    <citation type="journal article" date="2014" name="Genome Announc.">
        <title>Draft Genome Sequence of the Agar-Degrading Bacterium Catenovulum sp. Strain DS-2, Isolated from Intestines of Haliotis diversicolor.</title>
        <authorList>
            <person name="Shan D."/>
            <person name="Li X."/>
            <person name="Gu Z."/>
            <person name="Wei G."/>
            <person name="Gao Z."/>
            <person name="Shao Z."/>
        </authorList>
    </citation>
    <scope>NUCLEOTIDE SEQUENCE [LARGE SCALE GENOMIC DNA]</scope>
    <source>
        <strain evidence="1 2">DS-2</strain>
    </source>
</reference>
<gene>
    <name evidence="1" type="ORF">DS2_00730</name>
</gene>
<dbReference type="SUPFAM" id="SSF53850">
    <property type="entry name" value="Periplasmic binding protein-like II"/>
    <property type="match status" value="1"/>
</dbReference>
<dbReference type="EMBL" id="ARZY01000001">
    <property type="protein sequence ID" value="EWH12201.1"/>
    <property type="molecule type" value="Genomic_DNA"/>
</dbReference>
<keyword evidence="2" id="KW-1185">Reference proteome</keyword>
<dbReference type="OrthoDB" id="5368544at2"/>
<name>W7QJY1_9ALTE</name>
<dbReference type="AlphaFoldDB" id="W7QJY1"/>
<evidence type="ECO:0000313" key="1">
    <source>
        <dbReference type="EMBL" id="EWH12201.1"/>
    </source>
</evidence>
<evidence type="ECO:0000313" key="2">
    <source>
        <dbReference type="Proteomes" id="UP000019276"/>
    </source>
</evidence>
<dbReference type="eggNOG" id="COG0226">
    <property type="taxonomic scope" value="Bacteria"/>
</dbReference>
<organism evidence="1 2">
    <name type="scientific">Catenovulum agarivorans DS-2</name>
    <dbReference type="NCBI Taxonomy" id="1328313"/>
    <lineage>
        <taxon>Bacteria</taxon>
        <taxon>Pseudomonadati</taxon>
        <taxon>Pseudomonadota</taxon>
        <taxon>Gammaproteobacteria</taxon>
        <taxon>Alteromonadales</taxon>
        <taxon>Alteromonadaceae</taxon>
        <taxon>Catenovulum</taxon>
    </lineage>
</organism>
<protein>
    <submittedName>
        <fullName evidence="1">Uncharacterized protein</fullName>
    </submittedName>
</protein>